<dbReference type="Gene3D" id="3.30.505.50">
    <property type="entry name" value="Sigma 54 modulation/S30EA ribosomal protein, C-terminal domain"/>
    <property type="match status" value="2"/>
</dbReference>
<protein>
    <submittedName>
        <fullName evidence="2">HPF/RaiA family ribosome-associated protein</fullName>
    </submittedName>
</protein>
<reference evidence="3" key="1">
    <citation type="journal article" date="2019" name="Int. J. Syst. Evol. Microbiol.">
        <title>The Global Catalogue of Microorganisms (GCM) 10K type strain sequencing project: providing services to taxonomists for standard genome sequencing and annotation.</title>
        <authorList>
            <consortium name="The Broad Institute Genomics Platform"/>
            <consortium name="The Broad Institute Genome Sequencing Center for Infectious Disease"/>
            <person name="Wu L."/>
            <person name="Ma J."/>
        </authorList>
    </citation>
    <scope>NUCLEOTIDE SEQUENCE [LARGE SCALE GENOMIC DNA]</scope>
    <source>
        <strain evidence="3">JCM 9458</strain>
    </source>
</reference>
<organism evidence="2 3">
    <name type="scientific">Cryptosporangium minutisporangium</name>
    <dbReference type="NCBI Taxonomy" id="113569"/>
    <lineage>
        <taxon>Bacteria</taxon>
        <taxon>Bacillati</taxon>
        <taxon>Actinomycetota</taxon>
        <taxon>Actinomycetes</taxon>
        <taxon>Cryptosporangiales</taxon>
        <taxon>Cryptosporangiaceae</taxon>
        <taxon>Cryptosporangium</taxon>
    </lineage>
</organism>
<accession>A0ABP6SP53</accession>
<dbReference type="EMBL" id="BAAAYN010000001">
    <property type="protein sequence ID" value="GAA3381989.1"/>
    <property type="molecule type" value="Genomic_DNA"/>
</dbReference>
<dbReference type="InterPro" id="IPR038416">
    <property type="entry name" value="Ribosom_S30AE_C_sf"/>
</dbReference>
<dbReference type="PANTHER" id="PTHR33231:SF1">
    <property type="entry name" value="30S RIBOSOMAL PROTEIN"/>
    <property type="match status" value="1"/>
</dbReference>
<evidence type="ECO:0000313" key="3">
    <source>
        <dbReference type="Proteomes" id="UP001501676"/>
    </source>
</evidence>
<gene>
    <name evidence="2" type="ORF">GCM10020369_02100</name>
</gene>
<feature type="domain" description="Sigma 54 modulation/S30EA ribosomal protein C-terminal" evidence="1">
    <location>
        <begin position="148"/>
        <end position="188"/>
    </location>
</feature>
<keyword evidence="3" id="KW-1185">Reference proteome</keyword>
<dbReference type="InterPro" id="IPR050574">
    <property type="entry name" value="HPF/YfiA_ribosome-assoc"/>
</dbReference>
<dbReference type="Proteomes" id="UP001501676">
    <property type="component" value="Unassembled WGS sequence"/>
</dbReference>
<sequence>MTTQEATVVQHQLAPMTTAERGYAVGVTLDGQLPADVAGYARAAVRAAIASRREPVLRADVRVVRYADPALSRPVAAYAAVNVNGVRIRVHTTARNPYEGLDELRQELHASLERLDQDRRADAYRRPAAASLPAAPRIRVPGVVSGDCTVDEAIAVLDLLDRDFELFRDAGTGVDTLVHRAGPTGYRLVQARRCPLDACPATAVSIERDPAPRLRVEVAAVRLARGERPFAFFTDVATDRGTVLYVRRDGDYGLVTLA</sequence>
<dbReference type="Pfam" id="PF16321">
    <property type="entry name" value="Ribosom_S30AE_C"/>
    <property type="match status" value="2"/>
</dbReference>
<dbReference type="InterPro" id="IPR032528">
    <property type="entry name" value="Ribosom_S30AE_C"/>
</dbReference>
<dbReference type="PANTHER" id="PTHR33231">
    <property type="entry name" value="30S RIBOSOMAL PROTEIN"/>
    <property type="match status" value="1"/>
</dbReference>
<comment type="caution">
    <text evidence="2">The sequence shown here is derived from an EMBL/GenBank/DDBJ whole genome shotgun (WGS) entry which is preliminary data.</text>
</comment>
<name>A0ABP6SP53_9ACTN</name>
<evidence type="ECO:0000259" key="1">
    <source>
        <dbReference type="Pfam" id="PF16321"/>
    </source>
</evidence>
<proteinExistence type="predicted"/>
<dbReference type="RefSeq" id="WP_345725992.1">
    <property type="nucleotide sequence ID" value="NZ_BAAAYN010000001.1"/>
</dbReference>
<feature type="domain" description="Sigma 54 modulation/S30EA ribosomal protein C-terminal" evidence="1">
    <location>
        <begin position="207"/>
        <end position="254"/>
    </location>
</feature>
<evidence type="ECO:0000313" key="2">
    <source>
        <dbReference type="EMBL" id="GAA3381989.1"/>
    </source>
</evidence>